<dbReference type="Pfam" id="PF03815">
    <property type="entry name" value="LCCL"/>
    <property type="match status" value="1"/>
</dbReference>
<dbReference type="AlphaFoldDB" id="A0A2A9M631"/>
<dbReference type="InterPro" id="IPR051957">
    <property type="entry name" value="CRISP-LCCL_domain"/>
</dbReference>
<sequence>MYVNGEDSGGSFEFLGTACSIPEEGVDREAEVPKVAIDVRVSQTITPVRYLPFVQSCATSMEDIPVLVPVHEGEQFFAVCPRTCSLSPDGYVYGTDTYAPESSICKAALHSGACAALQACRVLVTVGSARKSFQASSQHGILSYAHGPSESSLGFSNMACAESLLARALVKYKVSFGTGSSPSVNNFFTQTVCGSYHTSCQGWLLDEGKVKHRQNGVMYGKQLMHSIVIDRRSSPVQVGCGLLNKRNALAPYFQTP</sequence>
<reference evidence="2 3" key="1">
    <citation type="submission" date="2017-09" db="EMBL/GenBank/DDBJ databases">
        <title>Genome sequencing of Besnoitia besnoiti strain Bb-Ger1.</title>
        <authorList>
            <person name="Schares G."/>
            <person name="Venepally P."/>
            <person name="Lorenzi H.A."/>
        </authorList>
    </citation>
    <scope>NUCLEOTIDE SEQUENCE [LARGE SCALE GENOMIC DNA]</scope>
    <source>
        <strain evidence="2 3">Bb-Ger1</strain>
    </source>
</reference>
<keyword evidence="3" id="KW-1185">Reference proteome</keyword>
<dbReference type="InterPro" id="IPR036609">
    <property type="entry name" value="LCCL_sf"/>
</dbReference>
<dbReference type="RefSeq" id="XP_029217434.1">
    <property type="nucleotide sequence ID" value="XM_029366003.1"/>
</dbReference>
<dbReference type="SMART" id="SM00603">
    <property type="entry name" value="LCCL"/>
    <property type="match status" value="1"/>
</dbReference>
<organism evidence="2 3">
    <name type="scientific">Besnoitia besnoiti</name>
    <name type="common">Apicomplexan protozoan</name>
    <dbReference type="NCBI Taxonomy" id="94643"/>
    <lineage>
        <taxon>Eukaryota</taxon>
        <taxon>Sar</taxon>
        <taxon>Alveolata</taxon>
        <taxon>Apicomplexa</taxon>
        <taxon>Conoidasida</taxon>
        <taxon>Coccidia</taxon>
        <taxon>Eucoccidiorida</taxon>
        <taxon>Eimeriorina</taxon>
        <taxon>Sarcocystidae</taxon>
        <taxon>Besnoitia</taxon>
    </lineage>
</organism>
<evidence type="ECO:0000259" key="1">
    <source>
        <dbReference type="PROSITE" id="PS50820"/>
    </source>
</evidence>
<name>A0A2A9M631_BESBE</name>
<dbReference type="PANTHER" id="PTHR31331">
    <property type="entry name" value="LCCL DOMAIN PROTEIN (AFU_ORTHOLOGUE AFUA_5G08630)"/>
    <property type="match status" value="1"/>
</dbReference>
<dbReference type="SUPFAM" id="SSF69848">
    <property type="entry name" value="LCCL domain"/>
    <property type="match status" value="1"/>
</dbReference>
<dbReference type="Gene3D" id="2.170.130.20">
    <property type="entry name" value="LCCL-like domain"/>
    <property type="match status" value="1"/>
</dbReference>
<dbReference type="Proteomes" id="UP000224006">
    <property type="component" value="Chromosome VII"/>
</dbReference>
<feature type="domain" description="LCCL" evidence="1">
    <location>
        <begin position="51"/>
        <end position="153"/>
    </location>
</feature>
<dbReference type="KEGG" id="bbes:BESB_076420"/>
<dbReference type="PANTHER" id="PTHR31331:SF1">
    <property type="entry name" value="CYSTEINE RICH SECRETORY PROTEIN LCCL DOMAIN CONTAINING 2"/>
    <property type="match status" value="1"/>
</dbReference>
<evidence type="ECO:0000313" key="3">
    <source>
        <dbReference type="Proteomes" id="UP000224006"/>
    </source>
</evidence>
<evidence type="ECO:0000313" key="2">
    <source>
        <dbReference type="EMBL" id="PFH33425.1"/>
    </source>
</evidence>
<protein>
    <submittedName>
        <fullName evidence="2">PA14 domain-containing protein</fullName>
    </submittedName>
</protein>
<dbReference type="InterPro" id="IPR004043">
    <property type="entry name" value="LCCL"/>
</dbReference>
<comment type="caution">
    <text evidence="2">The sequence shown here is derived from an EMBL/GenBank/DDBJ whole genome shotgun (WGS) entry which is preliminary data.</text>
</comment>
<dbReference type="EMBL" id="NWUJ01000008">
    <property type="protein sequence ID" value="PFH33425.1"/>
    <property type="molecule type" value="Genomic_DNA"/>
</dbReference>
<dbReference type="PROSITE" id="PS50820">
    <property type="entry name" value="LCCL"/>
    <property type="match status" value="1"/>
</dbReference>
<dbReference type="OrthoDB" id="414826at2759"/>
<dbReference type="GeneID" id="40312568"/>
<dbReference type="VEuPathDB" id="ToxoDB:BESB_076420"/>
<proteinExistence type="predicted"/>
<gene>
    <name evidence="2" type="ORF">BESB_076420</name>
</gene>
<accession>A0A2A9M631</accession>